<name>A0A2S5CWX8_LYSSH</name>
<evidence type="ECO:0000313" key="2">
    <source>
        <dbReference type="Proteomes" id="UP000237319"/>
    </source>
</evidence>
<organism evidence="1 2">
    <name type="scientific">Lysinibacillus sphaericus</name>
    <name type="common">Bacillus sphaericus</name>
    <dbReference type="NCBI Taxonomy" id="1421"/>
    <lineage>
        <taxon>Bacteria</taxon>
        <taxon>Bacillati</taxon>
        <taxon>Bacillota</taxon>
        <taxon>Bacilli</taxon>
        <taxon>Bacillales</taxon>
        <taxon>Bacillaceae</taxon>
        <taxon>Lysinibacillus</taxon>
    </lineage>
</organism>
<dbReference type="RefSeq" id="WP_103976074.1">
    <property type="nucleotide sequence ID" value="NZ_CP194323.1"/>
</dbReference>
<keyword evidence="2" id="KW-1185">Reference proteome</keyword>
<evidence type="ECO:0000313" key="1">
    <source>
        <dbReference type="EMBL" id="POZ55314.1"/>
    </source>
</evidence>
<accession>A0A2S5CWX8</accession>
<proteinExistence type="predicted"/>
<dbReference type="EMBL" id="PGLV01000001">
    <property type="protein sequence ID" value="POZ55314.1"/>
    <property type="molecule type" value="Genomic_DNA"/>
</dbReference>
<gene>
    <name evidence="1" type="ORF">LYSIN_00096</name>
</gene>
<dbReference type="Proteomes" id="UP000237319">
    <property type="component" value="Unassembled WGS sequence"/>
</dbReference>
<comment type="caution">
    <text evidence="1">The sequence shown here is derived from an EMBL/GenBank/DDBJ whole genome shotgun (WGS) entry which is preliminary data.</text>
</comment>
<protein>
    <submittedName>
        <fullName evidence="1">Uncharacterized protein</fullName>
    </submittedName>
</protein>
<reference evidence="1 2" key="1">
    <citation type="submission" date="2017-11" db="EMBL/GenBank/DDBJ databases">
        <title>Genome sequence of Lysinibacillus sphaericus, a lignin-degrading bacteria isolated from municipal solid waste soil.</title>
        <authorList>
            <person name="Persinoti G.F."/>
            <person name="Paixao D.A."/>
            <person name="Bugg T.D."/>
            <person name="Squina F.M."/>
        </authorList>
    </citation>
    <scope>NUCLEOTIDE SEQUENCE [LARGE SCALE GENOMIC DNA]</scope>
    <source>
        <strain evidence="1 2">A1</strain>
    </source>
</reference>
<sequence>MTRERQYQILKHEYELIDYIYYLQYEKEKDDIVVKTADAYFMVWEGSTFKVNGDECSSKEFYDILDRCQKPVECNGIVFEKKGNVYVSTEEIEVKKEVISTIIKF</sequence>
<dbReference type="AlphaFoldDB" id="A0A2S5CWX8"/>